<evidence type="ECO:0000313" key="9">
    <source>
        <dbReference type="Proteomes" id="UP000317243"/>
    </source>
</evidence>
<dbReference type="AlphaFoldDB" id="A0A5C5X4Q5"/>
<dbReference type="Proteomes" id="UP000317243">
    <property type="component" value="Unassembled WGS sequence"/>
</dbReference>
<evidence type="ECO:0000256" key="3">
    <source>
        <dbReference type="ARBA" id="ARBA00022884"/>
    </source>
</evidence>
<dbReference type="Gene3D" id="2.40.50.140">
    <property type="entry name" value="Nucleic acid-binding proteins"/>
    <property type="match status" value="1"/>
</dbReference>
<protein>
    <recommendedName>
        <fullName evidence="6">Small ribosomal subunit protein uS17</fullName>
    </recommendedName>
</protein>
<keyword evidence="3 6" id="KW-0694">RNA-binding</keyword>
<evidence type="ECO:0000256" key="6">
    <source>
        <dbReference type="HAMAP-Rule" id="MF_01345"/>
    </source>
</evidence>
<organism evidence="8 9">
    <name type="scientific">Thalassoglobus neptunius</name>
    <dbReference type="NCBI Taxonomy" id="1938619"/>
    <lineage>
        <taxon>Bacteria</taxon>
        <taxon>Pseudomonadati</taxon>
        <taxon>Planctomycetota</taxon>
        <taxon>Planctomycetia</taxon>
        <taxon>Planctomycetales</taxon>
        <taxon>Planctomycetaceae</taxon>
        <taxon>Thalassoglobus</taxon>
    </lineage>
</organism>
<keyword evidence="2 6" id="KW-0699">rRNA-binding</keyword>
<dbReference type="PANTHER" id="PTHR10744:SF1">
    <property type="entry name" value="SMALL RIBOSOMAL SUBUNIT PROTEIN US17M"/>
    <property type="match status" value="1"/>
</dbReference>
<dbReference type="EMBL" id="SIHI01000001">
    <property type="protein sequence ID" value="TWT57112.1"/>
    <property type="molecule type" value="Genomic_DNA"/>
</dbReference>
<evidence type="ECO:0000256" key="2">
    <source>
        <dbReference type="ARBA" id="ARBA00022730"/>
    </source>
</evidence>
<dbReference type="HAMAP" id="MF_01345_B">
    <property type="entry name" value="Ribosomal_uS17_B"/>
    <property type="match status" value="1"/>
</dbReference>
<gene>
    <name evidence="6 8" type="primary">rpsQ</name>
    <name evidence="8" type="ORF">KOR42_04700</name>
</gene>
<dbReference type="PANTHER" id="PTHR10744">
    <property type="entry name" value="40S RIBOSOMAL PROTEIN S11 FAMILY MEMBER"/>
    <property type="match status" value="1"/>
</dbReference>
<keyword evidence="5 6" id="KW-0687">Ribonucleoprotein</keyword>
<dbReference type="GO" id="GO:0022627">
    <property type="term" value="C:cytosolic small ribosomal subunit"/>
    <property type="evidence" value="ECO:0007669"/>
    <property type="project" value="TreeGrafter"/>
</dbReference>
<keyword evidence="4 6" id="KW-0689">Ribosomal protein</keyword>
<accession>A0A5C5X4Q5</accession>
<comment type="similarity">
    <text evidence="1 6">Belongs to the universal ribosomal protein uS17 family.</text>
</comment>
<reference evidence="8 9" key="1">
    <citation type="submission" date="2019-02" db="EMBL/GenBank/DDBJ databases">
        <title>Deep-cultivation of Planctomycetes and their phenomic and genomic characterization uncovers novel biology.</title>
        <authorList>
            <person name="Wiegand S."/>
            <person name="Jogler M."/>
            <person name="Boedeker C."/>
            <person name="Pinto D."/>
            <person name="Vollmers J."/>
            <person name="Rivas-Marin E."/>
            <person name="Kohn T."/>
            <person name="Peeters S.H."/>
            <person name="Heuer A."/>
            <person name="Rast P."/>
            <person name="Oberbeckmann S."/>
            <person name="Bunk B."/>
            <person name="Jeske O."/>
            <person name="Meyerdierks A."/>
            <person name="Storesund J.E."/>
            <person name="Kallscheuer N."/>
            <person name="Luecker S."/>
            <person name="Lage O.M."/>
            <person name="Pohl T."/>
            <person name="Merkel B.J."/>
            <person name="Hornburger P."/>
            <person name="Mueller R.-W."/>
            <person name="Bruemmer F."/>
            <person name="Labrenz M."/>
            <person name="Spormann A.M."/>
            <person name="Op Den Camp H."/>
            <person name="Overmann J."/>
            <person name="Amann R."/>
            <person name="Jetten M.S.M."/>
            <person name="Mascher T."/>
            <person name="Medema M.H."/>
            <person name="Devos D.P."/>
            <person name="Kaster A.-K."/>
            <person name="Ovreas L."/>
            <person name="Rohde M."/>
            <person name="Galperin M.Y."/>
            <person name="Jogler C."/>
        </authorList>
    </citation>
    <scope>NUCLEOTIDE SEQUENCE [LARGE SCALE GENOMIC DNA]</scope>
    <source>
        <strain evidence="8 9">KOR42</strain>
    </source>
</reference>
<dbReference type="Pfam" id="PF00366">
    <property type="entry name" value="Ribosomal_S17"/>
    <property type="match status" value="1"/>
</dbReference>
<keyword evidence="9" id="KW-1185">Reference proteome</keyword>
<dbReference type="NCBIfam" id="NF004123">
    <property type="entry name" value="PRK05610.1"/>
    <property type="match status" value="1"/>
</dbReference>
<dbReference type="CDD" id="cd00364">
    <property type="entry name" value="Ribosomal_uS17"/>
    <property type="match status" value="1"/>
</dbReference>
<sequence>MRTKLIGVVKSDGNPKTRRVDVERLVQHTKYRKIVRGRTVCYVHDEDNTSKIGDTVEIVECRPRSKTKRWELVRVVKSVSDVASQIKRDEKDSGIATDAEIAGASGGAPAVEASTSDAE</sequence>
<comment type="subunit">
    <text evidence="6">Part of the 30S ribosomal subunit.</text>
</comment>
<dbReference type="OrthoDB" id="9811714at2"/>
<dbReference type="InterPro" id="IPR019984">
    <property type="entry name" value="Ribosomal_uS17_bact/chlr"/>
</dbReference>
<dbReference type="RefSeq" id="WP_146506990.1">
    <property type="nucleotide sequence ID" value="NZ_SIHI01000001.1"/>
</dbReference>
<name>A0A5C5X4Q5_9PLAN</name>
<comment type="caution">
    <text evidence="8">The sequence shown here is derived from an EMBL/GenBank/DDBJ whole genome shotgun (WGS) entry which is preliminary data.</text>
</comment>
<proteinExistence type="inferred from homology"/>
<dbReference type="InterPro" id="IPR012340">
    <property type="entry name" value="NA-bd_OB-fold"/>
</dbReference>
<dbReference type="PRINTS" id="PR00973">
    <property type="entry name" value="RIBOSOMALS17"/>
</dbReference>
<dbReference type="GO" id="GO:0019843">
    <property type="term" value="F:rRNA binding"/>
    <property type="evidence" value="ECO:0007669"/>
    <property type="project" value="UniProtKB-UniRule"/>
</dbReference>
<comment type="function">
    <text evidence="6">One of the primary rRNA binding proteins, it binds specifically to the 5'-end of 16S ribosomal RNA.</text>
</comment>
<evidence type="ECO:0000256" key="1">
    <source>
        <dbReference type="ARBA" id="ARBA00010254"/>
    </source>
</evidence>
<evidence type="ECO:0000256" key="7">
    <source>
        <dbReference type="SAM" id="MobiDB-lite"/>
    </source>
</evidence>
<feature type="region of interest" description="Disordered" evidence="7">
    <location>
        <begin position="87"/>
        <end position="119"/>
    </location>
</feature>
<dbReference type="SUPFAM" id="SSF50249">
    <property type="entry name" value="Nucleic acid-binding proteins"/>
    <property type="match status" value="1"/>
</dbReference>
<evidence type="ECO:0000313" key="8">
    <source>
        <dbReference type="EMBL" id="TWT57112.1"/>
    </source>
</evidence>
<evidence type="ECO:0000256" key="4">
    <source>
        <dbReference type="ARBA" id="ARBA00022980"/>
    </source>
</evidence>
<dbReference type="GO" id="GO:0006412">
    <property type="term" value="P:translation"/>
    <property type="evidence" value="ECO:0007669"/>
    <property type="project" value="UniProtKB-UniRule"/>
</dbReference>
<dbReference type="InterPro" id="IPR000266">
    <property type="entry name" value="Ribosomal_uS17"/>
</dbReference>
<evidence type="ECO:0000256" key="5">
    <source>
        <dbReference type="ARBA" id="ARBA00023274"/>
    </source>
</evidence>
<dbReference type="GO" id="GO:0003735">
    <property type="term" value="F:structural constituent of ribosome"/>
    <property type="evidence" value="ECO:0007669"/>
    <property type="project" value="InterPro"/>
</dbReference>